<reference evidence="7" key="2">
    <citation type="journal article" date="2014" name="ISME J.">
        <title>Microbial stratification in low pH oxic and suboxic macroscopic growths along an acid mine drainage.</title>
        <authorList>
            <person name="Mendez-Garcia C."/>
            <person name="Mesa V."/>
            <person name="Sprenger R.R."/>
            <person name="Richter M."/>
            <person name="Diez M.S."/>
            <person name="Solano J."/>
            <person name="Bargiela R."/>
            <person name="Golyshina O.V."/>
            <person name="Manteca A."/>
            <person name="Ramos J.L."/>
            <person name="Gallego J.R."/>
            <person name="Llorente I."/>
            <person name="Martins Dos Santos V.A."/>
            <person name="Jensen O.N."/>
            <person name="Pelaez A.I."/>
            <person name="Sanchez J."/>
            <person name="Ferrer M."/>
        </authorList>
    </citation>
    <scope>NUCLEOTIDE SEQUENCE</scope>
</reference>
<dbReference type="PANTHER" id="PTHR30471:SF3">
    <property type="entry name" value="UPF0758 PROTEIN YEES-RELATED"/>
    <property type="match status" value="1"/>
</dbReference>
<dbReference type="InterPro" id="IPR037518">
    <property type="entry name" value="MPN"/>
</dbReference>
<evidence type="ECO:0000256" key="5">
    <source>
        <dbReference type="ARBA" id="ARBA00023049"/>
    </source>
</evidence>
<sequence length="159" mass="17427">MRSESAARYGSSTSTEHEAAILEQAEQILRKRFERLGNMSQPSDASAWLRVRLATRDSEAFCCLFLDNRHRVIAFEEMFHGTIDGASVPPREVVRACIKHNAAAVILCHNHPSGVSEPSGADVALTQTLKQALDLIGCRVLDHLVIGETVTSLSQRGLC</sequence>
<dbReference type="SUPFAM" id="SSF102712">
    <property type="entry name" value="JAB1/MPN domain"/>
    <property type="match status" value="1"/>
</dbReference>
<evidence type="ECO:0000313" key="7">
    <source>
        <dbReference type="EMBL" id="EQD54718.1"/>
    </source>
</evidence>
<dbReference type="InterPro" id="IPR020891">
    <property type="entry name" value="UPF0758_CS"/>
</dbReference>
<evidence type="ECO:0000256" key="1">
    <source>
        <dbReference type="ARBA" id="ARBA00022670"/>
    </source>
</evidence>
<comment type="caution">
    <text evidence="7">The sequence shown here is derived from an EMBL/GenBank/DDBJ whole genome shotgun (WGS) entry which is preliminary data.</text>
</comment>
<evidence type="ECO:0000256" key="2">
    <source>
        <dbReference type="ARBA" id="ARBA00022723"/>
    </source>
</evidence>
<dbReference type="Pfam" id="PF04002">
    <property type="entry name" value="RadC"/>
    <property type="match status" value="1"/>
</dbReference>
<feature type="domain" description="MPN" evidence="6">
    <location>
        <begin position="38"/>
        <end position="159"/>
    </location>
</feature>
<dbReference type="PROSITE" id="PS50249">
    <property type="entry name" value="MPN"/>
    <property type="match status" value="1"/>
</dbReference>
<keyword evidence="5" id="KW-0482">Metalloprotease</keyword>
<name>T1ADK3_9ZZZZ</name>
<dbReference type="AlphaFoldDB" id="T1ADK3"/>
<gene>
    <name evidence="7" type="ORF">B1A_12090</name>
</gene>
<keyword evidence="1" id="KW-0645">Protease</keyword>
<proteinExistence type="predicted"/>
<dbReference type="GO" id="GO:0046872">
    <property type="term" value="F:metal ion binding"/>
    <property type="evidence" value="ECO:0007669"/>
    <property type="project" value="UniProtKB-KW"/>
</dbReference>
<protein>
    <submittedName>
        <fullName evidence="7">DNA repair protein RadC</fullName>
    </submittedName>
</protein>
<dbReference type="InterPro" id="IPR001405">
    <property type="entry name" value="UPF0758"/>
</dbReference>
<dbReference type="PANTHER" id="PTHR30471">
    <property type="entry name" value="DNA REPAIR PROTEIN RADC"/>
    <property type="match status" value="1"/>
</dbReference>
<evidence type="ECO:0000256" key="4">
    <source>
        <dbReference type="ARBA" id="ARBA00022833"/>
    </source>
</evidence>
<keyword evidence="3" id="KW-0378">Hydrolase</keyword>
<dbReference type="CDD" id="cd08071">
    <property type="entry name" value="MPN_DUF2466"/>
    <property type="match status" value="1"/>
</dbReference>
<dbReference type="PROSITE" id="PS01302">
    <property type="entry name" value="UPF0758"/>
    <property type="match status" value="1"/>
</dbReference>
<reference evidence="7" key="1">
    <citation type="submission" date="2013-08" db="EMBL/GenBank/DDBJ databases">
        <authorList>
            <person name="Mendez C."/>
            <person name="Richter M."/>
            <person name="Ferrer M."/>
            <person name="Sanchez J."/>
        </authorList>
    </citation>
    <scope>NUCLEOTIDE SEQUENCE</scope>
</reference>
<evidence type="ECO:0000259" key="6">
    <source>
        <dbReference type="PROSITE" id="PS50249"/>
    </source>
</evidence>
<organism evidence="7">
    <name type="scientific">mine drainage metagenome</name>
    <dbReference type="NCBI Taxonomy" id="410659"/>
    <lineage>
        <taxon>unclassified sequences</taxon>
        <taxon>metagenomes</taxon>
        <taxon>ecological metagenomes</taxon>
    </lineage>
</organism>
<dbReference type="GO" id="GO:0008237">
    <property type="term" value="F:metallopeptidase activity"/>
    <property type="evidence" value="ECO:0007669"/>
    <property type="project" value="UniProtKB-KW"/>
</dbReference>
<dbReference type="EMBL" id="AUZX01008728">
    <property type="protein sequence ID" value="EQD54718.1"/>
    <property type="molecule type" value="Genomic_DNA"/>
</dbReference>
<dbReference type="InterPro" id="IPR025657">
    <property type="entry name" value="RadC_JAB"/>
</dbReference>
<dbReference type="Gene3D" id="3.40.140.10">
    <property type="entry name" value="Cytidine Deaminase, domain 2"/>
    <property type="match status" value="1"/>
</dbReference>
<accession>T1ADK3</accession>
<keyword evidence="4" id="KW-0862">Zinc</keyword>
<evidence type="ECO:0000256" key="3">
    <source>
        <dbReference type="ARBA" id="ARBA00022801"/>
    </source>
</evidence>
<keyword evidence="2" id="KW-0479">Metal-binding</keyword>
<dbReference type="GO" id="GO:0006508">
    <property type="term" value="P:proteolysis"/>
    <property type="evidence" value="ECO:0007669"/>
    <property type="project" value="UniProtKB-KW"/>
</dbReference>